<reference evidence="3 4" key="1">
    <citation type="submission" date="2019-12" db="EMBL/GenBank/DDBJ databases">
        <title>Genomic-based taxomic classification of the family Erythrobacteraceae.</title>
        <authorList>
            <person name="Xu L."/>
        </authorList>
    </citation>
    <scope>NUCLEOTIDE SEQUENCE [LARGE SCALE GENOMIC DNA]</scope>
    <source>
        <strain evidence="3 4">JCM 10282</strain>
    </source>
</reference>
<name>A0A6I4UIQ5_9SPHN</name>
<dbReference type="Proteomes" id="UP000548685">
    <property type="component" value="Unassembled WGS sequence"/>
</dbReference>
<evidence type="ECO:0000313" key="4">
    <source>
        <dbReference type="Proteomes" id="UP000430021"/>
    </source>
</evidence>
<reference evidence="2 5" key="2">
    <citation type="submission" date="2020-08" db="EMBL/GenBank/DDBJ databases">
        <title>Genomic Encyclopedia of Type Strains, Phase IV (KMG-IV): sequencing the most valuable type-strain genomes for metagenomic binning, comparative biology and taxonomic classification.</title>
        <authorList>
            <person name="Goeker M."/>
        </authorList>
    </citation>
    <scope>NUCLEOTIDE SEQUENCE [LARGE SCALE GENOMIC DNA]</scope>
    <source>
        <strain evidence="2 5">DSM 8510</strain>
    </source>
</reference>
<feature type="region of interest" description="Disordered" evidence="1">
    <location>
        <begin position="1"/>
        <end position="25"/>
    </location>
</feature>
<evidence type="ECO:0000313" key="2">
    <source>
        <dbReference type="EMBL" id="MBB3776166.1"/>
    </source>
</evidence>
<proteinExistence type="predicted"/>
<protein>
    <submittedName>
        <fullName evidence="3">Uncharacterized protein</fullName>
    </submittedName>
</protein>
<feature type="compositionally biased region" description="Basic residues" evidence="1">
    <location>
        <begin position="1"/>
        <end position="19"/>
    </location>
</feature>
<evidence type="ECO:0000313" key="5">
    <source>
        <dbReference type="Proteomes" id="UP000548685"/>
    </source>
</evidence>
<dbReference type="AlphaFoldDB" id="A0A6I4UIQ5"/>
<accession>A0A6I4UIQ5</accession>
<dbReference type="EMBL" id="WTYB01000002">
    <property type="protein sequence ID" value="MXP38750.1"/>
    <property type="molecule type" value="Genomic_DNA"/>
</dbReference>
<dbReference type="RefSeq" id="WP_160760866.1">
    <property type="nucleotide sequence ID" value="NZ_BAAADZ010000010.1"/>
</dbReference>
<comment type="caution">
    <text evidence="3">The sequence shown here is derived from an EMBL/GenBank/DDBJ whole genome shotgun (WGS) entry which is preliminary data.</text>
</comment>
<evidence type="ECO:0000313" key="3">
    <source>
        <dbReference type="EMBL" id="MXP38750.1"/>
    </source>
</evidence>
<dbReference type="EMBL" id="JACICE010000002">
    <property type="protein sequence ID" value="MBB3776166.1"/>
    <property type="molecule type" value="Genomic_DNA"/>
</dbReference>
<sequence>MPHQIASKRHHRADHRHAISGRGDMRTRPQRHRFVITQIRLRGQIEALGQFGQGAFGTRGKASEIEGEPIAQQFQPMLLAGPERFGMGRVFGRGIVADANGLTARSKRPDRIPIGPLATAKQQMQFSMMGALQL</sequence>
<evidence type="ECO:0000256" key="1">
    <source>
        <dbReference type="SAM" id="MobiDB-lite"/>
    </source>
</evidence>
<organism evidence="3 4">
    <name type="scientific">Erythrobacter ramosus</name>
    <dbReference type="NCBI Taxonomy" id="35811"/>
    <lineage>
        <taxon>Bacteria</taxon>
        <taxon>Pseudomonadati</taxon>
        <taxon>Pseudomonadota</taxon>
        <taxon>Alphaproteobacteria</taxon>
        <taxon>Sphingomonadales</taxon>
        <taxon>Erythrobacteraceae</taxon>
        <taxon>Erythrobacter/Porphyrobacter group</taxon>
        <taxon>Erythrobacter</taxon>
    </lineage>
</organism>
<gene>
    <name evidence="2" type="ORF">FHS52_002135</name>
    <name evidence="3" type="ORF">GRI59_09040</name>
</gene>
<keyword evidence="5" id="KW-1185">Reference proteome</keyword>
<dbReference type="Proteomes" id="UP000430021">
    <property type="component" value="Unassembled WGS sequence"/>
</dbReference>